<comment type="caution">
    <text evidence="2">The sequence shown here is derived from an EMBL/GenBank/DDBJ whole genome shotgun (WGS) entry which is preliminary data.</text>
</comment>
<dbReference type="EMBL" id="JACVVK020000022">
    <property type="protein sequence ID" value="KAK7503159.1"/>
    <property type="molecule type" value="Genomic_DNA"/>
</dbReference>
<gene>
    <name evidence="2" type="ORF">BaRGS_00005785</name>
</gene>
<protein>
    <submittedName>
        <fullName evidence="2">Uncharacterized protein</fullName>
    </submittedName>
</protein>
<organism evidence="2 3">
    <name type="scientific">Batillaria attramentaria</name>
    <dbReference type="NCBI Taxonomy" id="370345"/>
    <lineage>
        <taxon>Eukaryota</taxon>
        <taxon>Metazoa</taxon>
        <taxon>Spiralia</taxon>
        <taxon>Lophotrochozoa</taxon>
        <taxon>Mollusca</taxon>
        <taxon>Gastropoda</taxon>
        <taxon>Caenogastropoda</taxon>
        <taxon>Sorbeoconcha</taxon>
        <taxon>Cerithioidea</taxon>
        <taxon>Batillariidae</taxon>
        <taxon>Batillaria</taxon>
    </lineage>
</organism>
<feature type="compositionally biased region" description="Pro residues" evidence="1">
    <location>
        <begin position="83"/>
        <end position="92"/>
    </location>
</feature>
<feature type="compositionally biased region" description="Basic and acidic residues" evidence="1">
    <location>
        <begin position="197"/>
        <end position="211"/>
    </location>
</feature>
<name>A0ABD0LU91_9CAEN</name>
<evidence type="ECO:0000313" key="3">
    <source>
        <dbReference type="Proteomes" id="UP001519460"/>
    </source>
</evidence>
<feature type="region of interest" description="Disordered" evidence="1">
    <location>
        <begin position="46"/>
        <end position="211"/>
    </location>
</feature>
<feature type="compositionally biased region" description="Basic and acidic residues" evidence="1">
    <location>
        <begin position="160"/>
        <end position="170"/>
    </location>
</feature>
<feature type="compositionally biased region" description="Polar residues" evidence="1">
    <location>
        <begin position="109"/>
        <end position="119"/>
    </location>
</feature>
<feature type="non-terminal residue" evidence="2">
    <location>
        <position position="1"/>
    </location>
</feature>
<evidence type="ECO:0000256" key="1">
    <source>
        <dbReference type="SAM" id="MobiDB-lite"/>
    </source>
</evidence>
<accession>A0ABD0LU91</accession>
<evidence type="ECO:0000313" key="2">
    <source>
        <dbReference type="EMBL" id="KAK7503159.1"/>
    </source>
</evidence>
<dbReference type="AlphaFoldDB" id="A0ABD0LU91"/>
<sequence>LKCVWHWVSDLGALDYECKAAAKNWTEPLGGSTNRQGPAGMETQLVRNSRQRTHEHNYTKSRWSAGKSRDSRSASSQLRQEPYPGPAPPYPNLTPHFRPPDPTARPQDPSEQQAATVSGPTHGEGGAHVRGPLLTDSSPRTLPPNRRMLAKWSKTVGAEKSWKEKEPIRERQKRKGLFVPSSKDCMHSLSADYTLPPKERPAETEAERGPG</sequence>
<proteinExistence type="predicted"/>
<keyword evidence="3" id="KW-1185">Reference proteome</keyword>
<dbReference type="Proteomes" id="UP001519460">
    <property type="component" value="Unassembled WGS sequence"/>
</dbReference>
<reference evidence="2 3" key="1">
    <citation type="journal article" date="2023" name="Sci. Data">
        <title>Genome assembly of the Korean intertidal mud-creeper Batillaria attramentaria.</title>
        <authorList>
            <person name="Patra A.K."/>
            <person name="Ho P.T."/>
            <person name="Jun S."/>
            <person name="Lee S.J."/>
            <person name="Kim Y."/>
            <person name="Won Y.J."/>
        </authorList>
    </citation>
    <scope>NUCLEOTIDE SEQUENCE [LARGE SCALE GENOMIC DNA]</scope>
    <source>
        <strain evidence="2">Wonlab-2016</strain>
    </source>
</reference>